<keyword evidence="1" id="KW-1133">Transmembrane helix</keyword>
<accession>A0A2U2DUN5</accession>
<feature type="transmembrane region" description="Helical" evidence="1">
    <location>
        <begin position="32"/>
        <end position="50"/>
    </location>
</feature>
<gene>
    <name evidence="2" type="ORF">DEM27_05145</name>
</gene>
<protein>
    <recommendedName>
        <fullName evidence="4">EamA domain-containing protein</fullName>
    </recommendedName>
</protein>
<name>A0A2U2DUN5_9HYPH</name>
<proteinExistence type="predicted"/>
<evidence type="ECO:0008006" key="4">
    <source>
        <dbReference type="Google" id="ProtNLM"/>
    </source>
</evidence>
<keyword evidence="3" id="KW-1185">Reference proteome</keyword>
<dbReference type="EMBL" id="QFBC01000002">
    <property type="protein sequence ID" value="PWE57033.1"/>
    <property type="molecule type" value="Genomic_DNA"/>
</dbReference>
<evidence type="ECO:0000256" key="1">
    <source>
        <dbReference type="SAM" id="Phobius"/>
    </source>
</evidence>
<dbReference type="AlphaFoldDB" id="A0A2U2DUN5"/>
<evidence type="ECO:0000313" key="3">
    <source>
        <dbReference type="Proteomes" id="UP000245252"/>
    </source>
</evidence>
<dbReference type="Proteomes" id="UP000245252">
    <property type="component" value="Unassembled WGS sequence"/>
</dbReference>
<keyword evidence="1" id="KW-0472">Membrane</keyword>
<sequence length="111" mass="11459">MNPSFLLWLAVALGTFLAAATASRAYIGSNSIPMLLFSLGLYCAGNLVMLKLMREGGLAMAVSISAIAQLLLINVIAMVVFGERLSTTQLIGVAVGAVAMALMLFPGPGKA</sequence>
<keyword evidence="1" id="KW-0812">Transmembrane</keyword>
<dbReference type="Gene3D" id="1.10.3730.20">
    <property type="match status" value="1"/>
</dbReference>
<dbReference type="InterPro" id="IPR037185">
    <property type="entry name" value="EmrE-like"/>
</dbReference>
<dbReference type="RefSeq" id="WP_109457137.1">
    <property type="nucleotide sequence ID" value="NZ_QFBC01000002.1"/>
</dbReference>
<organism evidence="2 3">
    <name type="scientific">Metarhizobium album</name>
    <dbReference type="NCBI Taxonomy" id="2182425"/>
    <lineage>
        <taxon>Bacteria</taxon>
        <taxon>Pseudomonadati</taxon>
        <taxon>Pseudomonadota</taxon>
        <taxon>Alphaproteobacteria</taxon>
        <taxon>Hyphomicrobiales</taxon>
        <taxon>Rhizobiaceae</taxon>
        <taxon>Metarhizobium</taxon>
    </lineage>
</organism>
<evidence type="ECO:0000313" key="2">
    <source>
        <dbReference type="EMBL" id="PWE57033.1"/>
    </source>
</evidence>
<dbReference type="OrthoDB" id="8115659at2"/>
<comment type="caution">
    <text evidence="2">The sequence shown here is derived from an EMBL/GenBank/DDBJ whole genome shotgun (WGS) entry which is preliminary data.</text>
</comment>
<reference evidence="2 3" key="1">
    <citation type="submission" date="2018-05" db="EMBL/GenBank/DDBJ databases">
        <title>The draft genome of strain NS-104.</title>
        <authorList>
            <person name="Hang P."/>
            <person name="Jiang J."/>
        </authorList>
    </citation>
    <scope>NUCLEOTIDE SEQUENCE [LARGE SCALE GENOMIC DNA]</scope>
    <source>
        <strain evidence="2 3">NS-104</strain>
    </source>
</reference>
<feature type="transmembrane region" description="Helical" evidence="1">
    <location>
        <begin position="87"/>
        <end position="105"/>
    </location>
</feature>
<dbReference type="SUPFAM" id="SSF103481">
    <property type="entry name" value="Multidrug resistance efflux transporter EmrE"/>
    <property type="match status" value="1"/>
</dbReference>
<feature type="transmembrane region" description="Helical" evidence="1">
    <location>
        <begin position="57"/>
        <end position="81"/>
    </location>
</feature>